<dbReference type="AlphaFoldDB" id="A0A533HZW3"/>
<protein>
    <submittedName>
        <fullName evidence="2">TraV family lipoprotein</fullName>
    </submittedName>
</protein>
<evidence type="ECO:0000313" key="2">
    <source>
        <dbReference type="EMBL" id="TKW63911.1"/>
    </source>
</evidence>
<evidence type="ECO:0000256" key="1">
    <source>
        <dbReference type="SAM" id="MobiDB-lite"/>
    </source>
</evidence>
<dbReference type="Pfam" id="PF09676">
    <property type="entry name" value="TraV"/>
    <property type="match status" value="1"/>
</dbReference>
<dbReference type="EMBL" id="VAFL01000027">
    <property type="protein sequence ID" value="TKW63911.1"/>
    <property type="molecule type" value="Genomic_DNA"/>
</dbReference>
<name>A0A533HZW3_PARDE</name>
<keyword evidence="2" id="KW-0449">Lipoprotein</keyword>
<comment type="caution">
    <text evidence="2">The sequence shown here is derived from an EMBL/GenBank/DDBJ whole genome shotgun (WGS) entry which is preliminary data.</text>
</comment>
<dbReference type="InterPro" id="IPR014118">
    <property type="entry name" value="T4SS_TraV"/>
</dbReference>
<sequence>MIVAPIVKRVGSAPTLLALVALGGCASLGGNIAGSFSCPAPDGICAPASSIDDHALALISGDEGDRFIAPLPRASAPKAFAVSDHIRALQAPSTASAVAKGAPRTSEKVLRIVLQPYVDDHGRWHEASAVHAVVQQGEWEEQARLEATPLGSVGLAPAPTNGDTVDAALAHNEGTGISMGPPDATIVDAARARAGNPLADIKADVDRRLKAERVREPGATDGRIGAGSKPDASNLTKPTPPAVTEATVAPQDKAQGQATPVTANDFGKPGAPGTTARPPEGGAGTVSPMPRETIRAGTFPASITEPE</sequence>
<gene>
    <name evidence="2" type="ORF">DI616_19025</name>
</gene>
<proteinExistence type="predicted"/>
<feature type="region of interest" description="Disordered" evidence="1">
    <location>
        <begin position="212"/>
        <end position="307"/>
    </location>
</feature>
<evidence type="ECO:0000313" key="3">
    <source>
        <dbReference type="Proteomes" id="UP000315344"/>
    </source>
</evidence>
<organism evidence="2 3">
    <name type="scientific">Paracoccus denitrificans</name>
    <dbReference type="NCBI Taxonomy" id="266"/>
    <lineage>
        <taxon>Bacteria</taxon>
        <taxon>Pseudomonadati</taxon>
        <taxon>Pseudomonadota</taxon>
        <taxon>Alphaproteobacteria</taxon>
        <taxon>Rhodobacterales</taxon>
        <taxon>Paracoccaceae</taxon>
        <taxon>Paracoccus</taxon>
    </lineage>
</organism>
<dbReference type="Proteomes" id="UP000315344">
    <property type="component" value="Unassembled WGS sequence"/>
</dbReference>
<accession>A0A533HZW3</accession>
<reference evidence="2 3" key="1">
    <citation type="journal article" date="2017" name="Nat. Commun.">
        <title>In situ click chemistry generation of cyclooxygenase-2 inhibitors.</title>
        <authorList>
            <person name="Bhardwaj A."/>
            <person name="Kaur J."/>
            <person name="Wuest M."/>
            <person name="Wuest F."/>
        </authorList>
    </citation>
    <scope>NUCLEOTIDE SEQUENCE [LARGE SCALE GENOMIC DNA]</scope>
    <source>
        <strain evidence="2">S2_012_000_R3_94</strain>
    </source>
</reference>